<dbReference type="Proteomes" id="UP001174936">
    <property type="component" value="Unassembled WGS sequence"/>
</dbReference>
<dbReference type="AlphaFoldDB" id="A0AA39YJ35"/>
<name>A0AA39YJ35_9PEZI</name>
<evidence type="ECO:0000313" key="1">
    <source>
        <dbReference type="EMBL" id="KAK0652915.1"/>
    </source>
</evidence>
<evidence type="ECO:0000313" key="2">
    <source>
        <dbReference type="Proteomes" id="UP001174936"/>
    </source>
</evidence>
<gene>
    <name evidence="1" type="ORF">B0T16DRAFT_388090</name>
</gene>
<reference evidence="1" key="1">
    <citation type="submission" date="2023-06" db="EMBL/GenBank/DDBJ databases">
        <title>Genome-scale phylogeny and comparative genomics of the fungal order Sordariales.</title>
        <authorList>
            <consortium name="Lawrence Berkeley National Laboratory"/>
            <person name="Hensen N."/>
            <person name="Bonometti L."/>
            <person name="Westerberg I."/>
            <person name="Brannstrom I.O."/>
            <person name="Guillou S."/>
            <person name="Cros-Aarteil S."/>
            <person name="Calhoun S."/>
            <person name="Haridas S."/>
            <person name="Kuo A."/>
            <person name="Mondo S."/>
            <person name="Pangilinan J."/>
            <person name="Riley R."/>
            <person name="Labutti K."/>
            <person name="Andreopoulos B."/>
            <person name="Lipzen A."/>
            <person name="Chen C."/>
            <person name="Yanf M."/>
            <person name="Daum C."/>
            <person name="Ng V."/>
            <person name="Clum A."/>
            <person name="Steindorff A."/>
            <person name="Ohm R."/>
            <person name="Martin F."/>
            <person name="Silar P."/>
            <person name="Natvig D."/>
            <person name="Lalanne C."/>
            <person name="Gautier V."/>
            <person name="Ament-Velasquez S.L."/>
            <person name="Kruys A."/>
            <person name="Hutchinson M.I."/>
            <person name="Powell A.J."/>
            <person name="Barry K."/>
            <person name="Miller A.N."/>
            <person name="Grigoriev I.V."/>
            <person name="Debuchy R."/>
            <person name="Gladieux P."/>
            <person name="Thoren M.H."/>
            <person name="Johannesson H."/>
        </authorList>
    </citation>
    <scope>NUCLEOTIDE SEQUENCE</scope>
    <source>
        <strain evidence="1">SMH2532-1</strain>
    </source>
</reference>
<proteinExistence type="predicted"/>
<organism evidence="1 2">
    <name type="scientific">Cercophora newfieldiana</name>
    <dbReference type="NCBI Taxonomy" id="92897"/>
    <lineage>
        <taxon>Eukaryota</taxon>
        <taxon>Fungi</taxon>
        <taxon>Dikarya</taxon>
        <taxon>Ascomycota</taxon>
        <taxon>Pezizomycotina</taxon>
        <taxon>Sordariomycetes</taxon>
        <taxon>Sordariomycetidae</taxon>
        <taxon>Sordariales</taxon>
        <taxon>Lasiosphaeriaceae</taxon>
        <taxon>Cercophora</taxon>
    </lineage>
</organism>
<accession>A0AA39YJ35</accession>
<protein>
    <submittedName>
        <fullName evidence="1">Uncharacterized protein</fullName>
    </submittedName>
</protein>
<keyword evidence="2" id="KW-1185">Reference proteome</keyword>
<dbReference type="EMBL" id="JAULSV010000002">
    <property type="protein sequence ID" value="KAK0652915.1"/>
    <property type="molecule type" value="Genomic_DNA"/>
</dbReference>
<sequence length="167" mass="18269">MARAAPSPPSSPSAQLAHDWLSPAAAGLCLCRFRGRLSRLQHRRAPAPGVRYLAPDLLRTPAQNRCRGAVARPSALCRWTLVANKEAPCTRLRGSVGTTESDHFSAVSLVGLDDTKRARHLGSLNASHQAWASWGRDVGAEIEQDVNSRQCRDEHIQASFRRLDLIS</sequence>
<comment type="caution">
    <text evidence="1">The sequence shown here is derived from an EMBL/GenBank/DDBJ whole genome shotgun (WGS) entry which is preliminary data.</text>
</comment>